<dbReference type="SUPFAM" id="SSF53335">
    <property type="entry name" value="S-adenosyl-L-methionine-dependent methyltransferases"/>
    <property type="match status" value="1"/>
</dbReference>
<keyword evidence="6 11" id="KW-0694">RNA-binding</keyword>
<dbReference type="PANTHER" id="PTHR22808">
    <property type="entry name" value="NCL1 YEAST -RELATED NOL1/NOP2/FMU SUN DOMAIN-CONTAINING"/>
    <property type="match status" value="1"/>
</dbReference>
<dbReference type="OrthoDB" id="427002at2759"/>
<comment type="caution">
    <text evidence="13">The sequence shown here is derived from an EMBL/GenBank/DDBJ whole genome shotgun (WGS) entry which is preliminary data.</text>
</comment>
<evidence type="ECO:0000256" key="4">
    <source>
        <dbReference type="ARBA" id="ARBA00022679"/>
    </source>
</evidence>
<feature type="binding site" evidence="11">
    <location>
        <begin position="168"/>
        <end position="174"/>
    </location>
    <ligand>
        <name>S-adenosyl-L-methionine</name>
        <dbReference type="ChEBI" id="CHEBI:59789"/>
    </ligand>
</feature>
<organism evidence="13 14">
    <name type="scientific">Botryosphaeria dothidea</name>
    <dbReference type="NCBI Taxonomy" id="55169"/>
    <lineage>
        <taxon>Eukaryota</taxon>
        <taxon>Fungi</taxon>
        <taxon>Dikarya</taxon>
        <taxon>Ascomycota</taxon>
        <taxon>Pezizomycotina</taxon>
        <taxon>Dothideomycetes</taxon>
        <taxon>Dothideomycetes incertae sedis</taxon>
        <taxon>Botryosphaeriales</taxon>
        <taxon>Botryosphaeriaceae</taxon>
        <taxon>Botryosphaeria</taxon>
    </lineage>
</organism>
<keyword evidence="14" id="KW-1185">Reference proteome</keyword>
<dbReference type="GO" id="GO:0031167">
    <property type="term" value="P:rRNA methylation"/>
    <property type="evidence" value="ECO:0007669"/>
    <property type="project" value="TreeGrafter"/>
</dbReference>
<dbReference type="PROSITE" id="PS51686">
    <property type="entry name" value="SAM_MT_RSMB_NOP"/>
    <property type="match status" value="1"/>
</dbReference>
<dbReference type="Pfam" id="PF01189">
    <property type="entry name" value="Methyltr_RsmB-F"/>
    <property type="match status" value="1"/>
</dbReference>
<protein>
    <recommendedName>
        <fullName evidence="9">NOL1/NOP2/Sun domain family member 4</fullName>
    </recommendedName>
</protein>
<dbReference type="AlphaFoldDB" id="A0A8H4J1D8"/>
<keyword evidence="3 11" id="KW-0489">Methyltransferase</keyword>
<keyword evidence="4 11" id="KW-0808">Transferase</keyword>
<feature type="binding site" evidence="11">
    <location>
        <position position="239"/>
    </location>
    <ligand>
        <name>S-adenosyl-L-methionine</name>
        <dbReference type="ChEBI" id="CHEBI:59789"/>
    </ligand>
</feature>
<proteinExistence type="inferred from homology"/>
<evidence type="ECO:0000256" key="1">
    <source>
        <dbReference type="ARBA" id="ARBA00004173"/>
    </source>
</evidence>
<evidence type="ECO:0000313" key="13">
    <source>
        <dbReference type="EMBL" id="KAF4310057.1"/>
    </source>
</evidence>
<feature type="domain" description="SAM-dependent MTase RsmB/NOP-type" evidence="12">
    <location>
        <begin position="62"/>
        <end position="410"/>
    </location>
</feature>
<accession>A0A8H4J1D8</accession>
<reference evidence="13" key="1">
    <citation type="submission" date="2020-04" db="EMBL/GenBank/DDBJ databases">
        <title>Genome Assembly and Annotation of Botryosphaeria dothidea sdau 11-99, a Latent Pathogen of Apple Fruit Ring Rot in China.</title>
        <authorList>
            <person name="Yu C."/>
            <person name="Diao Y."/>
            <person name="Lu Q."/>
            <person name="Zhao J."/>
            <person name="Cui S."/>
            <person name="Peng C."/>
            <person name="He B."/>
            <person name="Liu H."/>
        </authorList>
    </citation>
    <scope>NUCLEOTIDE SEQUENCE [LARGE SCALE GENOMIC DNA]</scope>
    <source>
        <strain evidence="13">Sdau11-99</strain>
    </source>
</reference>
<dbReference type="Proteomes" id="UP000572817">
    <property type="component" value="Unassembled WGS sequence"/>
</dbReference>
<dbReference type="InterPro" id="IPR001678">
    <property type="entry name" value="MeTrfase_RsmB-F_NOP2_dom"/>
</dbReference>
<keyword evidence="7" id="KW-0809">Transit peptide</keyword>
<dbReference type="EMBL" id="WWBZ02000016">
    <property type="protein sequence ID" value="KAF4310057.1"/>
    <property type="molecule type" value="Genomic_DNA"/>
</dbReference>
<name>A0A8H4J1D8_9PEZI</name>
<evidence type="ECO:0000256" key="5">
    <source>
        <dbReference type="ARBA" id="ARBA00022691"/>
    </source>
</evidence>
<comment type="similarity">
    <text evidence="11">Belongs to the class I-like SAM-binding methyltransferase superfamily. RsmB/NOP family.</text>
</comment>
<evidence type="ECO:0000256" key="9">
    <source>
        <dbReference type="ARBA" id="ARBA00042050"/>
    </source>
</evidence>
<dbReference type="GO" id="GO:0003723">
    <property type="term" value="F:RNA binding"/>
    <property type="evidence" value="ECO:0007669"/>
    <property type="project" value="UniProtKB-UniRule"/>
</dbReference>
<evidence type="ECO:0000256" key="3">
    <source>
        <dbReference type="ARBA" id="ARBA00022603"/>
    </source>
</evidence>
<evidence type="ECO:0000256" key="7">
    <source>
        <dbReference type="ARBA" id="ARBA00022946"/>
    </source>
</evidence>
<gene>
    <name evidence="13" type="ORF">GTA08_BOTSDO02540</name>
</gene>
<dbReference type="InterPro" id="IPR023267">
    <property type="entry name" value="RCMT"/>
</dbReference>
<dbReference type="PANTHER" id="PTHR22808:SF3">
    <property type="entry name" value="5-METHYLCYTOSINE RRNA METHYLTRANSFERASE NSUN4"/>
    <property type="match status" value="1"/>
</dbReference>
<dbReference type="Gene3D" id="3.40.50.150">
    <property type="entry name" value="Vaccinia Virus protein VP39"/>
    <property type="match status" value="1"/>
</dbReference>
<dbReference type="GO" id="GO:0005762">
    <property type="term" value="C:mitochondrial large ribosomal subunit"/>
    <property type="evidence" value="ECO:0007669"/>
    <property type="project" value="TreeGrafter"/>
</dbReference>
<evidence type="ECO:0000256" key="6">
    <source>
        <dbReference type="ARBA" id="ARBA00022884"/>
    </source>
</evidence>
<evidence type="ECO:0000256" key="10">
    <source>
        <dbReference type="ARBA" id="ARBA00049302"/>
    </source>
</evidence>
<keyword evidence="5 11" id="KW-0949">S-adenosyl-L-methionine</keyword>
<evidence type="ECO:0000259" key="12">
    <source>
        <dbReference type="PROSITE" id="PS51686"/>
    </source>
</evidence>
<feature type="active site" description="Nucleophile" evidence="11">
    <location>
        <position position="325"/>
    </location>
</feature>
<dbReference type="InterPro" id="IPR049560">
    <property type="entry name" value="MeTrfase_RsmB-F_NOP2_cat"/>
</dbReference>
<keyword evidence="2" id="KW-0698">rRNA processing</keyword>
<keyword evidence="8" id="KW-0496">Mitochondrion</keyword>
<evidence type="ECO:0000256" key="8">
    <source>
        <dbReference type="ARBA" id="ARBA00023128"/>
    </source>
</evidence>
<feature type="binding site" evidence="11">
    <location>
        <position position="206"/>
    </location>
    <ligand>
        <name>S-adenosyl-L-methionine</name>
        <dbReference type="ChEBI" id="CHEBI:59789"/>
    </ligand>
</feature>
<evidence type="ECO:0000256" key="11">
    <source>
        <dbReference type="PROSITE-ProRule" id="PRU01023"/>
    </source>
</evidence>
<evidence type="ECO:0000256" key="2">
    <source>
        <dbReference type="ARBA" id="ARBA00022552"/>
    </source>
</evidence>
<dbReference type="PRINTS" id="PR02008">
    <property type="entry name" value="RCMTFAMILY"/>
</dbReference>
<comment type="subcellular location">
    <subcellularLocation>
        <location evidence="1">Mitochondrion</location>
    </subcellularLocation>
</comment>
<evidence type="ECO:0000313" key="14">
    <source>
        <dbReference type="Proteomes" id="UP000572817"/>
    </source>
</evidence>
<comment type="catalytic activity">
    <reaction evidence="10">
        <text>a cytidine in rRNA + S-adenosyl-L-methionine = a 5-methylcytidine in rRNA + S-adenosyl-L-homocysteine + H(+)</text>
        <dbReference type="Rhea" id="RHEA:61484"/>
        <dbReference type="Rhea" id="RHEA-COMP:15836"/>
        <dbReference type="Rhea" id="RHEA-COMP:15837"/>
        <dbReference type="ChEBI" id="CHEBI:15378"/>
        <dbReference type="ChEBI" id="CHEBI:57856"/>
        <dbReference type="ChEBI" id="CHEBI:59789"/>
        <dbReference type="ChEBI" id="CHEBI:74483"/>
        <dbReference type="ChEBI" id="CHEBI:82748"/>
    </reaction>
</comment>
<dbReference type="InterPro" id="IPR029063">
    <property type="entry name" value="SAM-dependent_MTases_sf"/>
</dbReference>
<sequence length="441" mass="47960">MPTKADRKHLDATVAAFHSSYASPANWGNERWHNSLYPALAKPTRYAVLVNQYVPRSELDKVLSAVSSEELRPIQLPKLPSDSQPEAAVAAPRILLLERIHPTTTGTEDGGTNKDTKDETFVFPPPQAVSTPSDPARQLMSHWNMDAASALAVHMLDVQPGDRVLDLCAAPGGKSVALAQMIFQQLHASASSLATEALEGCLHSNEVDASRSKRLAVNLRAYLPGTLFSTNAIRVLRLDAADTRVVMQLPLGAGGYDKVLLDAPCSSERHIIHAHVKAAASGRIADEMARWRKGSSKALAKSQAEILMTALRAVKMGGRVVYSTCSIESGENDGVVEKMLAALEKERKKLGLPWDVKFELGKERKKRGADTADEALERLSEETRFGRIAVPDLQGGGQWGPLFFCVITKVPRKAYFEANLTTASGPLLRCEYKGIEYGGKE</sequence>
<dbReference type="GO" id="GO:0008173">
    <property type="term" value="F:RNA methyltransferase activity"/>
    <property type="evidence" value="ECO:0007669"/>
    <property type="project" value="InterPro"/>
</dbReference>
<feature type="binding site" evidence="11">
    <location>
        <position position="262"/>
    </location>
    <ligand>
        <name>S-adenosyl-L-methionine</name>
        <dbReference type="ChEBI" id="CHEBI:59789"/>
    </ligand>
</feature>